<sequence>MPPDQRGATAGLCFYHSRFGTKAKQCLIPCNFNPAGNGKAGARRAEERHSRSEMDIMSGEHGPQLATADGSPIHSYGVRSVELCFGALPDNIYSKDAVILPVCIPGHWILCSLASQIEEAPWTIATNRDLHGVPEQSGGLDCGVFVVMYAFYLVQKSGFDFTMVNIN</sequence>
<reference evidence="1" key="1">
    <citation type="journal article" date="2023" name="Science">
        <title>Genome structures resolve the early diversification of teleost fishes.</title>
        <authorList>
            <person name="Parey E."/>
            <person name="Louis A."/>
            <person name="Montfort J."/>
            <person name="Bouchez O."/>
            <person name="Roques C."/>
            <person name="Iampietro C."/>
            <person name="Lluch J."/>
            <person name="Castinel A."/>
            <person name="Donnadieu C."/>
            <person name="Desvignes T."/>
            <person name="Floi Bucao C."/>
            <person name="Jouanno E."/>
            <person name="Wen M."/>
            <person name="Mejri S."/>
            <person name="Dirks R."/>
            <person name="Jansen H."/>
            <person name="Henkel C."/>
            <person name="Chen W.J."/>
            <person name="Zahm M."/>
            <person name="Cabau C."/>
            <person name="Klopp C."/>
            <person name="Thompson A.W."/>
            <person name="Robinson-Rechavi M."/>
            <person name="Braasch I."/>
            <person name="Lecointre G."/>
            <person name="Bobe J."/>
            <person name="Postlethwait J.H."/>
            <person name="Berthelot C."/>
            <person name="Roest Crollius H."/>
            <person name="Guiguen Y."/>
        </authorList>
    </citation>
    <scope>NUCLEOTIDE SEQUENCE</scope>
    <source>
        <strain evidence="1">NC1722</strain>
    </source>
</reference>
<dbReference type="AlphaFoldDB" id="A0AAD7R4N3"/>
<dbReference type="InterPro" id="IPR038765">
    <property type="entry name" value="Papain-like_cys_pep_sf"/>
</dbReference>
<dbReference type="SUPFAM" id="SSF54001">
    <property type="entry name" value="Cysteine proteinases"/>
    <property type="match status" value="1"/>
</dbReference>
<dbReference type="Gene3D" id="3.40.395.10">
    <property type="entry name" value="Adenoviral Proteinase, Chain A"/>
    <property type="match status" value="1"/>
</dbReference>
<accession>A0AAD7R4N3</accession>
<evidence type="ECO:0000313" key="1">
    <source>
        <dbReference type="EMBL" id="KAJ8362579.1"/>
    </source>
</evidence>
<comment type="caution">
    <text evidence="1">The sequence shown here is derived from an EMBL/GenBank/DDBJ whole genome shotgun (WGS) entry which is preliminary data.</text>
</comment>
<dbReference type="Proteomes" id="UP001221898">
    <property type="component" value="Unassembled WGS sequence"/>
</dbReference>
<name>A0AAD7R4N3_9TELE</name>
<gene>
    <name evidence="1" type="ORF">AAFF_G00367910</name>
</gene>
<dbReference type="EMBL" id="JAINUG010000635">
    <property type="protein sequence ID" value="KAJ8362579.1"/>
    <property type="molecule type" value="Genomic_DNA"/>
</dbReference>
<evidence type="ECO:0000313" key="2">
    <source>
        <dbReference type="Proteomes" id="UP001221898"/>
    </source>
</evidence>
<proteinExistence type="predicted"/>
<keyword evidence="2" id="KW-1185">Reference proteome</keyword>
<evidence type="ECO:0008006" key="3">
    <source>
        <dbReference type="Google" id="ProtNLM"/>
    </source>
</evidence>
<organism evidence="1 2">
    <name type="scientific">Aldrovandia affinis</name>
    <dbReference type="NCBI Taxonomy" id="143900"/>
    <lineage>
        <taxon>Eukaryota</taxon>
        <taxon>Metazoa</taxon>
        <taxon>Chordata</taxon>
        <taxon>Craniata</taxon>
        <taxon>Vertebrata</taxon>
        <taxon>Euteleostomi</taxon>
        <taxon>Actinopterygii</taxon>
        <taxon>Neopterygii</taxon>
        <taxon>Teleostei</taxon>
        <taxon>Notacanthiformes</taxon>
        <taxon>Halosauridae</taxon>
        <taxon>Aldrovandia</taxon>
    </lineage>
</organism>
<protein>
    <recommendedName>
        <fullName evidence="3">Ubiquitin-like protease family profile domain-containing protein</fullName>
    </recommendedName>
</protein>